<accession>A0A3G8MBA2</accession>
<dbReference type="Proteomes" id="UP000273982">
    <property type="component" value="Chromosome"/>
</dbReference>
<sequence length="64" mass="7307">MKINLRKTQLAARYALWLALFFFISVPALAFDAIATIARRVADRLCDVADFAVAHGRMLREQLR</sequence>
<evidence type="ECO:0000313" key="1">
    <source>
        <dbReference type="EMBL" id="AZG78138.1"/>
    </source>
</evidence>
<dbReference type="EMBL" id="CP034086">
    <property type="protein sequence ID" value="AZG78138.1"/>
    <property type="molecule type" value="Genomic_DNA"/>
</dbReference>
<organism evidence="1 2">
    <name type="scientific">Methylocystis rosea</name>
    <dbReference type="NCBI Taxonomy" id="173366"/>
    <lineage>
        <taxon>Bacteria</taxon>
        <taxon>Pseudomonadati</taxon>
        <taxon>Pseudomonadota</taxon>
        <taxon>Alphaproteobacteria</taxon>
        <taxon>Hyphomicrobiales</taxon>
        <taxon>Methylocystaceae</taxon>
        <taxon>Methylocystis</taxon>
    </lineage>
</organism>
<name>A0A3G8MBA2_9HYPH</name>
<evidence type="ECO:0000313" key="2">
    <source>
        <dbReference type="Proteomes" id="UP000273982"/>
    </source>
</evidence>
<dbReference type="AlphaFoldDB" id="A0A3G8MBA2"/>
<protein>
    <submittedName>
        <fullName evidence="1">Uncharacterized protein</fullName>
    </submittedName>
</protein>
<reference evidence="1 2" key="1">
    <citation type="submission" date="2018-11" db="EMBL/GenBank/DDBJ databases">
        <title>Genome squencing of methanotrophic bacteria isolated from alkaline groundwater in Korea.</title>
        <authorList>
            <person name="Nguyen L.N."/>
        </authorList>
    </citation>
    <scope>NUCLEOTIDE SEQUENCE [LARGE SCALE GENOMIC DNA]</scope>
    <source>
        <strain evidence="1 2">GW6</strain>
    </source>
</reference>
<dbReference type="KEGG" id="mros:EHO51_16140"/>
<gene>
    <name evidence="1" type="ORF">EHO51_16140</name>
</gene>
<proteinExistence type="predicted"/>
<dbReference type="RefSeq" id="WP_124739729.1">
    <property type="nucleotide sequence ID" value="NZ_CP034086.1"/>
</dbReference>